<evidence type="ECO:0000313" key="3">
    <source>
        <dbReference type="EMBL" id="KAG3228341.1"/>
    </source>
</evidence>
<name>A0A8T1IVZ4_9STRA</name>
<dbReference type="InterPro" id="IPR004827">
    <property type="entry name" value="bZIP"/>
</dbReference>
<dbReference type="SMART" id="SM00338">
    <property type="entry name" value="BRLZ"/>
    <property type="match status" value="1"/>
</dbReference>
<dbReference type="CDD" id="cd14686">
    <property type="entry name" value="bZIP"/>
    <property type="match status" value="1"/>
</dbReference>
<dbReference type="PROSITE" id="PS50217">
    <property type="entry name" value="BZIP"/>
    <property type="match status" value="1"/>
</dbReference>
<evidence type="ECO:0000313" key="4">
    <source>
        <dbReference type="Proteomes" id="UP000760860"/>
    </source>
</evidence>
<accession>A0A8T1IVZ4</accession>
<feature type="compositionally biased region" description="Basic and acidic residues" evidence="1">
    <location>
        <begin position="1"/>
        <end position="14"/>
    </location>
</feature>
<dbReference type="VEuPathDB" id="FungiDB:PC110_g2931"/>
<proteinExistence type="predicted"/>
<dbReference type="Proteomes" id="UP000760860">
    <property type="component" value="Unassembled WGS sequence"/>
</dbReference>
<gene>
    <name evidence="3" type="ORF">PC129_g1130</name>
</gene>
<feature type="region of interest" description="Disordered" evidence="1">
    <location>
        <begin position="1"/>
        <end position="34"/>
    </location>
</feature>
<evidence type="ECO:0000256" key="1">
    <source>
        <dbReference type="SAM" id="MobiDB-lite"/>
    </source>
</evidence>
<dbReference type="AlphaFoldDB" id="A0A8T1IVZ4"/>
<dbReference type="SUPFAM" id="SSF57959">
    <property type="entry name" value="Leucine zipper domain"/>
    <property type="match status" value="1"/>
</dbReference>
<dbReference type="EMBL" id="RCMV01000017">
    <property type="protein sequence ID" value="KAG3228341.1"/>
    <property type="molecule type" value="Genomic_DNA"/>
</dbReference>
<dbReference type="GO" id="GO:0003700">
    <property type="term" value="F:DNA-binding transcription factor activity"/>
    <property type="evidence" value="ECO:0007669"/>
    <property type="project" value="InterPro"/>
</dbReference>
<dbReference type="InterPro" id="IPR046347">
    <property type="entry name" value="bZIP_sf"/>
</dbReference>
<feature type="domain" description="BZIP" evidence="2">
    <location>
        <begin position="15"/>
        <end position="58"/>
    </location>
</feature>
<feature type="compositionally biased region" description="Basic and acidic residues" evidence="1">
    <location>
        <begin position="21"/>
        <end position="34"/>
    </location>
</feature>
<reference evidence="3" key="1">
    <citation type="submission" date="2018-05" db="EMBL/GenBank/DDBJ databases">
        <title>Effector identification in a new, highly contiguous assembly of the strawberry crown rot pathogen Phytophthora cactorum.</title>
        <authorList>
            <person name="Armitage A.D."/>
            <person name="Nellist C.F."/>
            <person name="Bates H."/>
            <person name="Vickerstaff R.J."/>
            <person name="Harrison R.J."/>
        </authorList>
    </citation>
    <scope>NUCLEOTIDE SEQUENCE</scope>
    <source>
        <strain evidence="3">P421</strain>
    </source>
</reference>
<dbReference type="Pfam" id="PF07716">
    <property type="entry name" value="bZIP_2"/>
    <property type="match status" value="1"/>
</dbReference>
<organism evidence="3 4">
    <name type="scientific">Phytophthora cactorum</name>
    <dbReference type="NCBI Taxonomy" id="29920"/>
    <lineage>
        <taxon>Eukaryota</taxon>
        <taxon>Sar</taxon>
        <taxon>Stramenopiles</taxon>
        <taxon>Oomycota</taxon>
        <taxon>Peronosporomycetes</taxon>
        <taxon>Peronosporales</taxon>
        <taxon>Peronosporaceae</taxon>
        <taxon>Phytophthora</taxon>
    </lineage>
</organism>
<dbReference type="Gene3D" id="1.20.5.170">
    <property type="match status" value="1"/>
</dbReference>
<comment type="caution">
    <text evidence="3">The sequence shown here is derived from an EMBL/GenBank/DDBJ whole genome shotgun (WGS) entry which is preliminary data.</text>
</comment>
<sequence length="389" mass="45299">MLSTEELKRQASLDKRRRRNREAMQRARQRDKDHMESLRLEAQHLEDTHQMLLRQVDQSLSQISVLGSQNDRIADLQQRLEDTREQANKLMRQNRVFQEQLGERVKGEDRMEGLLKEMARDQQIQERVYRQLCRENPIDMGIPLKFTLERATQVILTSRQQRSLVDTVGFADTQRAHLFGWTTLHRFQDNKLYYSFKKTFRNRSAMQMAGRNWENEIKFVTYRSASEAATQQFHVVQKVNDDTYLIAREKQDPDNEGKVVRLLYLRFRLLEANGSYAVVTQSAPEEDSLDSRLLEKIWANDVCMWNHFVPVIDENGEEHCEVHLTGSSSIGDPRNVRTNVLETVMGLLRWENINVGPTLSLTQAPKSDGKHIRLARDEAGSSLSVEMGD</sequence>
<evidence type="ECO:0000259" key="2">
    <source>
        <dbReference type="PROSITE" id="PS50217"/>
    </source>
</evidence>
<protein>
    <recommendedName>
        <fullName evidence="2">BZIP domain-containing protein</fullName>
    </recommendedName>
</protein>